<evidence type="ECO:0000256" key="7">
    <source>
        <dbReference type="RuleBase" id="RU363032"/>
    </source>
</evidence>
<keyword evidence="4 7" id="KW-0812">Transmembrane</keyword>
<comment type="similarity">
    <text evidence="7">Belongs to the binding-protein-dependent transport system permease family.</text>
</comment>
<keyword evidence="6 7" id="KW-0472">Membrane</keyword>
<feature type="transmembrane region" description="Helical" evidence="7">
    <location>
        <begin position="235"/>
        <end position="254"/>
    </location>
</feature>
<evidence type="ECO:0000256" key="1">
    <source>
        <dbReference type="ARBA" id="ARBA00004651"/>
    </source>
</evidence>
<feature type="transmembrane region" description="Helical" evidence="7">
    <location>
        <begin position="136"/>
        <end position="157"/>
    </location>
</feature>
<evidence type="ECO:0000256" key="5">
    <source>
        <dbReference type="ARBA" id="ARBA00022989"/>
    </source>
</evidence>
<keyword evidence="3" id="KW-1003">Cell membrane</keyword>
<evidence type="ECO:0000256" key="4">
    <source>
        <dbReference type="ARBA" id="ARBA00022692"/>
    </source>
</evidence>
<evidence type="ECO:0000313" key="9">
    <source>
        <dbReference type="EMBL" id="ASA21375.1"/>
    </source>
</evidence>
<accession>A0A2Z2KCD2</accession>
<dbReference type="PANTHER" id="PTHR30193:SF37">
    <property type="entry name" value="INNER MEMBRANE ABC TRANSPORTER PERMEASE PROTEIN YCJO"/>
    <property type="match status" value="1"/>
</dbReference>
<dbReference type="Gene3D" id="1.10.3720.10">
    <property type="entry name" value="MetI-like"/>
    <property type="match status" value="1"/>
</dbReference>
<dbReference type="InterPro" id="IPR051393">
    <property type="entry name" value="ABC_transporter_permease"/>
</dbReference>
<dbReference type="EMBL" id="CP021780">
    <property type="protein sequence ID" value="ASA21375.1"/>
    <property type="molecule type" value="Genomic_DNA"/>
</dbReference>
<dbReference type="InterPro" id="IPR035906">
    <property type="entry name" value="MetI-like_sf"/>
</dbReference>
<dbReference type="GO" id="GO:0055085">
    <property type="term" value="P:transmembrane transport"/>
    <property type="evidence" value="ECO:0007669"/>
    <property type="project" value="InterPro"/>
</dbReference>
<dbReference type="CDD" id="cd06261">
    <property type="entry name" value="TM_PBP2"/>
    <property type="match status" value="1"/>
</dbReference>
<keyword evidence="10" id="KW-1185">Reference proteome</keyword>
<organism evidence="9 10">
    <name type="scientific">Paenibacillus donghaensis</name>
    <dbReference type="NCBI Taxonomy" id="414771"/>
    <lineage>
        <taxon>Bacteria</taxon>
        <taxon>Bacillati</taxon>
        <taxon>Bacillota</taxon>
        <taxon>Bacilli</taxon>
        <taxon>Bacillales</taxon>
        <taxon>Paenibacillaceae</taxon>
        <taxon>Paenibacillus</taxon>
    </lineage>
</organism>
<dbReference type="GO" id="GO:0005886">
    <property type="term" value="C:plasma membrane"/>
    <property type="evidence" value="ECO:0007669"/>
    <property type="project" value="UniProtKB-SubCell"/>
</dbReference>
<feature type="domain" description="ABC transmembrane type-1" evidence="8">
    <location>
        <begin position="99"/>
        <end position="312"/>
    </location>
</feature>
<dbReference type="PANTHER" id="PTHR30193">
    <property type="entry name" value="ABC TRANSPORTER PERMEASE PROTEIN"/>
    <property type="match status" value="1"/>
</dbReference>
<feature type="transmembrane region" description="Helical" evidence="7">
    <location>
        <begin position="42"/>
        <end position="66"/>
    </location>
</feature>
<sequence length="323" mass="36597">MWIRHTTISQPTMRRTANLSFSKASSKQRKGETSMKGSKYPLYFAFPALAVFLLFFITPTVIGFYYSFTDWNINADTISFNGLDNYRALFQEPRLLTAFKNTLIFAAAVTVFQNVLGLGLALILNEALKAKNFLRMIFFMPYVISPIVIGYIFRAIYHPSNGIINQALNSVGLGFMAQDWLNDPKFALFSIIVTDLWRVTGFSMVVYLAGLQFISKDLIESSSMDGAHYWQRFRFIVFPLLAASLTVNVLLAMINSMKIFEMVMVLTDGGPGYTTEVFFTYIRNMFSTGQFGYATAVNLMLFVLVTLIGVPVLMGLKKREMEY</sequence>
<dbReference type="Pfam" id="PF00528">
    <property type="entry name" value="BPD_transp_1"/>
    <property type="match status" value="1"/>
</dbReference>
<feature type="transmembrane region" description="Helical" evidence="7">
    <location>
        <begin position="291"/>
        <end position="316"/>
    </location>
</feature>
<dbReference type="Proteomes" id="UP000249890">
    <property type="component" value="Chromosome"/>
</dbReference>
<dbReference type="AlphaFoldDB" id="A0A2Z2KCD2"/>
<comment type="subcellular location">
    <subcellularLocation>
        <location evidence="1 7">Cell membrane</location>
        <topology evidence="1 7">Multi-pass membrane protein</topology>
    </subcellularLocation>
</comment>
<gene>
    <name evidence="9" type="ORF">B9T62_11635</name>
</gene>
<feature type="transmembrane region" description="Helical" evidence="7">
    <location>
        <begin position="186"/>
        <end position="214"/>
    </location>
</feature>
<keyword evidence="2 7" id="KW-0813">Transport</keyword>
<protein>
    <recommendedName>
        <fullName evidence="8">ABC transmembrane type-1 domain-containing protein</fullName>
    </recommendedName>
</protein>
<reference evidence="9 10" key="1">
    <citation type="submission" date="2017-06" db="EMBL/GenBank/DDBJ databases">
        <title>Complete genome sequence of Paenibacillus donghaensis KCTC 13049T isolated from East Sea sediment, South Korea.</title>
        <authorList>
            <person name="Jung B.K."/>
            <person name="Hong S.-J."/>
            <person name="Shin J.-H."/>
        </authorList>
    </citation>
    <scope>NUCLEOTIDE SEQUENCE [LARGE SCALE GENOMIC DNA]</scope>
    <source>
        <strain evidence="9 10">KCTC 13049</strain>
    </source>
</reference>
<evidence type="ECO:0000256" key="6">
    <source>
        <dbReference type="ARBA" id="ARBA00023136"/>
    </source>
</evidence>
<evidence type="ECO:0000313" key="10">
    <source>
        <dbReference type="Proteomes" id="UP000249890"/>
    </source>
</evidence>
<dbReference type="PROSITE" id="PS50928">
    <property type="entry name" value="ABC_TM1"/>
    <property type="match status" value="1"/>
</dbReference>
<dbReference type="InterPro" id="IPR000515">
    <property type="entry name" value="MetI-like"/>
</dbReference>
<evidence type="ECO:0000256" key="2">
    <source>
        <dbReference type="ARBA" id="ARBA00022448"/>
    </source>
</evidence>
<name>A0A2Z2KCD2_9BACL</name>
<keyword evidence="5 7" id="KW-1133">Transmembrane helix</keyword>
<evidence type="ECO:0000256" key="3">
    <source>
        <dbReference type="ARBA" id="ARBA00022475"/>
    </source>
</evidence>
<evidence type="ECO:0000259" key="8">
    <source>
        <dbReference type="PROSITE" id="PS50928"/>
    </source>
</evidence>
<dbReference type="KEGG" id="pdh:B9T62_11635"/>
<feature type="transmembrane region" description="Helical" evidence="7">
    <location>
        <begin position="103"/>
        <end position="124"/>
    </location>
</feature>
<dbReference type="SUPFAM" id="SSF161098">
    <property type="entry name" value="MetI-like"/>
    <property type="match status" value="1"/>
</dbReference>
<proteinExistence type="inferred from homology"/>